<evidence type="ECO:0000313" key="1">
    <source>
        <dbReference type="EMBL" id="KOB71420.1"/>
    </source>
</evidence>
<comment type="caution">
    <text evidence="1">The sequence shown here is derived from an EMBL/GenBank/DDBJ whole genome shotgun (WGS) entry which is preliminary data.</text>
</comment>
<name>A0A0L7L7T1_OPEBR</name>
<protein>
    <submittedName>
        <fullName evidence="1">Uncharacterized protein</fullName>
    </submittedName>
</protein>
<organism evidence="1 2">
    <name type="scientific">Operophtera brumata</name>
    <name type="common">Winter moth</name>
    <name type="synonym">Phalaena brumata</name>
    <dbReference type="NCBI Taxonomy" id="104452"/>
    <lineage>
        <taxon>Eukaryota</taxon>
        <taxon>Metazoa</taxon>
        <taxon>Ecdysozoa</taxon>
        <taxon>Arthropoda</taxon>
        <taxon>Hexapoda</taxon>
        <taxon>Insecta</taxon>
        <taxon>Pterygota</taxon>
        <taxon>Neoptera</taxon>
        <taxon>Endopterygota</taxon>
        <taxon>Lepidoptera</taxon>
        <taxon>Glossata</taxon>
        <taxon>Ditrysia</taxon>
        <taxon>Geometroidea</taxon>
        <taxon>Geometridae</taxon>
        <taxon>Larentiinae</taxon>
        <taxon>Operophtera</taxon>
    </lineage>
</organism>
<proteinExistence type="predicted"/>
<gene>
    <name evidence="1" type="ORF">OBRU01_13802</name>
</gene>
<sequence length="73" mass="7589">MVGPNNGVRTGRGSLLAACEVPAVHVRAELTAASVQRRGRGAGWRRVARAETRGGACSRGYARAHGRSVCCLG</sequence>
<accession>A0A0L7L7T1</accession>
<dbReference type="Proteomes" id="UP000037510">
    <property type="component" value="Unassembled WGS sequence"/>
</dbReference>
<reference evidence="1 2" key="1">
    <citation type="journal article" date="2015" name="Genome Biol. Evol.">
        <title>The genome of winter moth (Operophtera brumata) provides a genomic perspective on sexual dimorphism and phenology.</title>
        <authorList>
            <person name="Derks M.F."/>
            <person name="Smit S."/>
            <person name="Salis L."/>
            <person name="Schijlen E."/>
            <person name="Bossers A."/>
            <person name="Mateman C."/>
            <person name="Pijl A.S."/>
            <person name="de Ridder D."/>
            <person name="Groenen M.A."/>
            <person name="Visser M.E."/>
            <person name="Megens H.J."/>
        </authorList>
    </citation>
    <scope>NUCLEOTIDE SEQUENCE [LARGE SCALE GENOMIC DNA]</scope>
    <source>
        <strain evidence="1">WM2013NL</strain>
        <tissue evidence="1">Head and thorax</tissue>
    </source>
</reference>
<keyword evidence="2" id="KW-1185">Reference proteome</keyword>
<evidence type="ECO:0000313" key="2">
    <source>
        <dbReference type="Proteomes" id="UP000037510"/>
    </source>
</evidence>
<dbReference type="EMBL" id="JTDY01002440">
    <property type="protein sequence ID" value="KOB71420.1"/>
    <property type="molecule type" value="Genomic_DNA"/>
</dbReference>
<dbReference type="AlphaFoldDB" id="A0A0L7L7T1"/>